<name>A0A7G9Z823_9EURY</name>
<protein>
    <submittedName>
        <fullName evidence="1">Uncharacterized protein</fullName>
    </submittedName>
</protein>
<accession>A0A7G9Z823</accession>
<evidence type="ECO:0000313" key="1">
    <source>
        <dbReference type="EMBL" id="QNO56407.1"/>
    </source>
</evidence>
<dbReference type="AlphaFoldDB" id="A0A7G9Z823"/>
<proteinExistence type="predicted"/>
<dbReference type="EMBL" id="MT631655">
    <property type="protein sequence ID" value="QNO56407.1"/>
    <property type="molecule type" value="Genomic_DNA"/>
</dbReference>
<sequence>MAWEKELEESISTIAQLGEYMELVPKKGQYYKKL</sequence>
<reference evidence="1" key="1">
    <citation type="submission" date="2020-06" db="EMBL/GenBank/DDBJ databases">
        <title>Unique genomic features of the anaerobic methanotrophic archaea.</title>
        <authorList>
            <person name="Chadwick G.L."/>
            <person name="Skennerton C.T."/>
            <person name="Laso-Perez R."/>
            <person name="Leu A.O."/>
            <person name="Speth D.R."/>
            <person name="Yu H."/>
            <person name="Morgan-Lang C."/>
            <person name="Hatzenpichler R."/>
            <person name="Goudeau D."/>
            <person name="Malmstrom R."/>
            <person name="Brazelton W.J."/>
            <person name="Woyke T."/>
            <person name="Hallam S.J."/>
            <person name="Tyson G.W."/>
            <person name="Wegener G."/>
            <person name="Boetius A."/>
            <person name="Orphan V."/>
        </authorList>
    </citation>
    <scope>NUCLEOTIDE SEQUENCE</scope>
</reference>
<gene>
    <name evidence="1" type="ORF">EIIOIEJP_00014</name>
</gene>
<organism evidence="1">
    <name type="scientific">Candidatus Methanophaga sp. ANME-1 ERB7</name>
    <dbReference type="NCBI Taxonomy" id="2759913"/>
    <lineage>
        <taxon>Archaea</taxon>
        <taxon>Methanobacteriati</taxon>
        <taxon>Methanobacteriota</taxon>
        <taxon>Stenosarchaea group</taxon>
        <taxon>Methanomicrobia</taxon>
        <taxon>Candidatus Methanophagales</taxon>
        <taxon>Candidatus Methanophagaceae</taxon>
        <taxon>Candidatus Methanophaga</taxon>
    </lineage>
</organism>